<evidence type="ECO:0000313" key="5">
    <source>
        <dbReference type="Proteomes" id="UP000015530"/>
    </source>
</evidence>
<feature type="domain" description="Alpha-L-rhamnosidase six-hairpin glycosidase" evidence="3">
    <location>
        <begin position="123"/>
        <end position="338"/>
    </location>
</feature>
<comment type="catalytic activity">
    <reaction evidence="1">
        <text>Hydrolysis of terminal non-reducing alpha-L-rhamnose residues in alpha-L-rhamnosides.</text>
        <dbReference type="EC" id="3.2.1.40"/>
    </reaction>
</comment>
<dbReference type="InterPro" id="IPR008928">
    <property type="entry name" value="6-hairpin_glycosidase_sf"/>
</dbReference>
<dbReference type="SUPFAM" id="SSF48208">
    <property type="entry name" value="Six-hairpin glycosidases"/>
    <property type="match status" value="1"/>
</dbReference>
<proteinExistence type="predicted"/>
<dbReference type="Gene3D" id="1.50.10.10">
    <property type="match status" value="1"/>
</dbReference>
<evidence type="ECO:0000256" key="2">
    <source>
        <dbReference type="ARBA" id="ARBA00012652"/>
    </source>
</evidence>
<dbReference type="PANTHER" id="PTHR33307:SF6">
    <property type="entry name" value="ALPHA-RHAMNOSIDASE (EUROFUNG)-RELATED"/>
    <property type="match status" value="1"/>
</dbReference>
<comment type="caution">
    <text evidence="4">The sequence shown here is derived from an EMBL/GenBank/DDBJ whole genome shotgun (WGS) entry which is preliminary data.</text>
</comment>
<organism evidence="4 5">
    <name type="scientific">Colletotrichum gloeosporioides (strain Cg-14)</name>
    <name type="common">Anthracnose fungus</name>
    <name type="synonym">Glomerella cingulata</name>
    <dbReference type="NCBI Taxonomy" id="1237896"/>
    <lineage>
        <taxon>Eukaryota</taxon>
        <taxon>Fungi</taxon>
        <taxon>Dikarya</taxon>
        <taxon>Ascomycota</taxon>
        <taxon>Pezizomycotina</taxon>
        <taxon>Sordariomycetes</taxon>
        <taxon>Hypocreomycetidae</taxon>
        <taxon>Glomerellales</taxon>
        <taxon>Glomerellaceae</taxon>
        <taxon>Colletotrichum</taxon>
        <taxon>Colletotrichum gloeosporioides species complex</taxon>
    </lineage>
</organism>
<reference evidence="5" key="1">
    <citation type="journal article" date="2013" name="Mol. Plant Microbe Interact.">
        <title>Global aspects of pacC regulation of pathogenicity genes in Colletotrichum gloeosporioides as revealed by transcriptome analysis.</title>
        <authorList>
            <person name="Alkan N."/>
            <person name="Meng X."/>
            <person name="Friedlander G."/>
            <person name="Reuveni E."/>
            <person name="Sukno S."/>
            <person name="Sherman A."/>
            <person name="Thon M."/>
            <person name="Fluhr R."/>
            <person name="Prusky D."/>
        </authorList>
    </citation>
    <scope>NUCLEOTIDE SEQUENCE [LARGE SCALE GENOMIC DNA]</scope>
    <source>
        <strain evidence="5">Cg-14</strain>
    </source>
</reference>
<dbReference type="InterPro" id="IPR016007">
    <property type="entry name" value="Alpha_rhamnosid"/>
</dbReference>
<gene>
    <name evidence="4" type="ORF">CGLO_07137</name>
</gene>
<dbReference type="Proteomes" id="UP000015530">
    <property type="component" value="Unassembled WGS sequence"/>
</dbReference>
<dbReference type="PANTHER" id="PTHR33307">
    <property type="entry name" value="ALPHA-RHAMNOSIDASE (EUROFUNG)"/>
    <property type="match status" value="1"/>
</dbReference>
<dbReference type="HOGENOM" id="CLU_630054_0_0_1"/>
<dbReference type="GO" id="GO:0005975">
    <property type="term" value="P:carbohydrate metabolic process"/>
    <property type="evidence" value="ECO:0007669"/>
    <property type="project" value="InterPro"/>
</dbReference>
<evidence type="ECO:0000259" key="3">
    <source>
        <dbReference type="Pfam" id="PF17389"/>
    </source>
</evidence>
<dbReference type="STRING" id="1237896.T0KCM9"/>
<dbReference type="Pfam" id="PF17389">
    <property type="entry name" value="Bac_rhamnosid6H"/>
    <property type="match status" value="1"/>
</dbReference>
<accession>T0KCM9</accession>
<sequence length="435" mass="47216">MGISYICPMIMTSECHVLALAGAVAAVQISIASTVFNDLVTPLGVDNASPNFGWSIGGLGVRHYGNNGNWQHSTYIHDGTGSLTSIHRHFYYGFRSIELTGIAGTPNAATVAAQRLHSDVRGVGCFTVSDDILTWIHGTTWQSVLSNIVGVPTDGAYLEKLPWLSDAAVMSETMLSSLNVKVLYTKWAQDIKDSALADGNLPPWALSLLEMDPFPSPTWGNTFPEVVWQLYQHSGDVDLLSLFYELITSYLVYELNHRNSSGLIGLESWGDWVTPSINDKGIVGTAHLCFSITRVIQMASILDYSADIESCTSHAAAVNSSFYDAYYQPATGDHRSSSTGGVCSDQQLASGRPQGVRLELKRWLQMWFRGTTIWEPVWPAPAESSALISLPVSDGKLVYENGKTAVDSEGVEFVDSSSGKSSYNVTSGTYNSVVK</sequence>
<protein>
    <recommendedName>
        <fullName evidence="2">alpha-L-rhamnosidase</fullName>
        <ecNumber evidence="2">3.2.1.40</ecNumber>
    </recommendedName>
</protein>
<dbReference type="OrthoDB" id="4830411at2759"/>
<evidence type="ECO:0000256" key="1">
    <source>
        <dbReference type="ARBA" id="ARBA00001445"/>
    </source>
</evidence>
<dbReference type="EC" id="3.2.1.40" evidence="2"/>
<dbReference type="InterPro" id="IPR035396">
    <property type="entry name" value="Bac_rhamnosid6H"/>
</dbReference>
<evidence type="ECO:0000313" key="4">
    <source>
        <dbReference type="EMBL" id="EQB53177.1"/>
    </source>
</evidence>
<dbReference type="GO" id="GO:0030596">
    <property type="term" value="F:alpha-L-rhamnosidase activity"/>
    <property type="evidence" value="ECO:0007669"/>
    <property type="project" value="UniProtKB-EC"/>
</dbReference>
<dbReference type="InterPro" id="IPR012341">
    <property type="entry name" value="6hp_glycosidase-like_sf"/>
</dbReference>
<dbReference type="AlphaFoldDB" id="T0KCM9"/>
<name>T0KCM9_COLGC</name>
<dbReference type="EMBL" id="AMYD01001429">
    <property type="protein sequence ID" value="EQB53177.1"/>
    <property type="molecule type" value="Genomic_DNA"/>
</dbReference>